<dbReference type="STRING" id="1163617.SCD_n00922"/>
<dbReference type="EMBL" id="AP013066">
    <property type="protein sequence ID" value="BAN34763.1"/>
    <property type="molecule type" value="Genomic_DNA"/>
</dbReference>
<dbReference type="PROSITE" id="PS51295">
    <property type="entry name" value="CRM"/>
    <property type="match status" value="1"/>
</dbReference>
<evidence type="ECO:0000256" key="2">
    <source>
        <dbReference type="PROSITE-ProRule" id="PRU00626"/>
    </source>
</evidence>
<dbReference type="PANTHER" id="PTHR40065:SF3">
    <property type="entry name" value="RNA-BINDING PROTEIN YHBY"/>
    <property type="match status" value="1"/>
</dbReference>
<keyword evidence="1 2" id="KW-0694">RNA-binding</keyword>
<dbReference type="Proteomes" id="UP000015559">
    <property type="component" value="Chromosome"/>
</dbReference>
<gene>
    <name evidence="4" type="ORF">SCD_n00922</name>
</gene>
<protein>
    <recommendedName>
        <fullName evidence="3">CRM domain-containing protein</fullName>
    </recommendedName>
</protein>
<dbReference type="eggNOG" id="COG1534">
    <property type="taxonomic scope" value="Bacteria"/>
</dbReference>
<proteinExistence type="predicted"/>
<sequence>MTLTLTSEQRRFLRAQAHNLNPVVTIGDAGLTEAVMKELERSIASHELIKVKSHSRDKATRDSQLAEICETLNAASIQHIGKILIVYKPAEKPKLVLPKN</sequence>
<evidence type="ECO:0000259" key="3">
    <source>
        <dbReference type="PROSITE" id="PS51295"/>
    </source>
</evidence>
<accession>S6ABJ7</accession>
<dbReference type="SUPFAM" id="SSF75471">
    <property type="entry name" value="YhbY-like"/>
    <property type="match status" value="1"/>
</dbReference>
<dbReference type="InterPro" id="IPR001890">
    <property type="entry name" value="RNA-binding_CRM"/>
</dbReference>
<dbReference type="Gene3D" id="3.30.110.60">
    <property type="entry name" value="YhbY-like"/>
    <property type="match status" value="1"/>
</dbReference>
<dbReference type="AlphaFoldDB" id="S6ABJ7"/>
<dbReference type="GO" id="GO:0003723">
    <property type="term" value="F:RNA binding"/>
    <property type="evidence" value="ECO:0007669"/>
    <property type="project" value="UniProtKB-UniRule"/>
</dbReference>
<dbReference type="InterPro" id="IPR051925">
    <property type="entry name" value="RNA-binding_domain"/>
</dbReference>
<feature type="domain" description="CRM" evidence="3">
    <location>
        <begin position="3"/>
        <end position="99"/>
    </location>
</feature>
<dbReference type="PANTHER" id="PTHR40065">
    <property type="entry name" value="RNA-BINDING PROTEIN YHBY"/>
    <property type="match status" value="1"/>
</dbReference>
<reference evidence="4 5" key="1">
    <citation type="journal article" date="2012" name="Appl. Environ. Microbiol.">
        <title>Draft genome sequence of a psychrotolerant sulfur-oxidizing bacterium, Sulfuricella denitrificans skB26, and proteomic insights into cold adaptation.</title>
        <authorList>
            <person name="Watanabe T."/>
            <person name="Kojima H."/>
            <person name="Fukui M."/>
        </authorList>
    </citation>
    <scope>NUCLEOTIDE SEQUENCE [LARGE SCALE GENOMIC DNA]</scope>
    <source>
        <strain evidence="5">skB26</strain>
    </source>
</reference>
<evidence type="ECO:0000313" key="5">
    <source>
        <dbReference type="Proteomes" id="UP000015559"/>
    </source>
</evidence>
<dbReference type="Pfam" id="PF01985">
    <property type="entry name" value="CRS1_YhbY"/>
    <property type="match status" value="1"/>
</dbReference>
<keyword evidence="5" id="KW-1185">Reference proteome</keyword>
<dbReference type="KEGG" id="sdr:SCD_n00922"/>
<dbReference type="SMART" id="SM01103">
    <property type="entry name" value="CRS1_YhbY"/>
    <property type="match status" value="1"/>
</dbReference>
<organism evidence="4 5">
    <name type="scientific">Sulfuricella denitrificans (strain DSM 22764 / NBRC 105220 / skB26)</name>
    <dbReference type="NCBI Taxonomy" id="1163617"/>
    <lineage>
        <taxon>Bacteria</taxon>
        <taxon>Pseudomonadati</taxon>
        <taxon>Pseudomonadota</taxon>
        <taxon>Betaproteobacteria</taxon>
        <taxon>Nitrosomonadales</taxon>
        <taxon>Sulfuricellaceae</taxon>
        <taxon>Sulfuricella</taxon>
    </lineage>
</organism>
<evidence type="ECO:0000256" key="1">
    <source>
        <dbReference type="ARBA" id="ARBA00022884"/>
    </source>
</evidence>
<dbReference type="RefSeq" id="WP_009206289.1">
    <property type="nucleotide sequence ID" value="NC_022357.1"/>
</dbReference>
<dbReference type="HOGENOM" id="CLU_095994_1_2_4"/>
<evidence type="ECO:0000313" key="4">
    <source>
        <dbReference type="EMBL" id="BAN34763.1"/>
    </source>
</evidence>
<dbReference type="InterPro" id="IPR035920">
    <property type="entry name" value="YhbY-like_sf"/>
</dbReference>
<dbReference type="OrthoDB" id="9797519at2"/>
<name>S6ABJ7_SULDS</name>